<evidence type="ECO:0000256" key="1">
    <source>
        <dbReference type="SAM" id="SignalP"/>
    </source>
</evidence>
<evidence type="ECO:0000313" key="2">
    <source>
        <dbReference type="EMBL" id="QHT61947.1"/>
    </source>
</evidence>
<organism evidence="2 3">
    <name type="scientific">Paenibacillus lycopersici</name>
    <dbReference type="NCBI Taxonomy" id="2704462"/>
    <lineage>
        <taxon>Bacteria</taxon>
        <taxon>Bacillati</taxon>
        <taxon>Bacillota</taxon>
        <taxon>Bacilli</taxon>
        <taxon>Bacillales</taxon>
        <taxon>Paenibacillaceae</taxon>
        <taxon>Paenibacillus</taxon>
    </lineage>
</organism>
<keyword evidence="1" id="KW-0732">Signal</keyword>
<protein>
    <submittedName>
        <fullName evidence="2">Uncharacterized protein</fullName>
    </submittedName>
</protein>
<accession>A0A6C0FZ68</accession>
<dbReference type="RefSeq" id="WP_162358384.1">
    <property type="nucleotide sequence ID" value="NZ_CP048209.1"/>
</dbReference>
<evidence type="ECO:0000313" key="3">
    <source>
        <dbReference type="Proteomes" id="UP000476064"/>
    </source>
</evidence>
<gene>
    <name evidence="2" type="ORF">GXP70_19480</name>
</gene>
<name>A0A6C0FZ68_9BACL</name>
<sequence length="315" mass="34698">MRQWTAITAVAITAMLVTGNPVQASSAAANAASVPKAAVPMGNEHAAGAELQQHIQAWADQLAKQPAFQAWKSAAKTVSPLGPGTHGWLVTFTAAGKPAGYMIVNATPEGGYQLGEYGVGSHPAFDPNTMYNALIRQGLIENYSEIAKKPLHLERLYHSPMLAAWKWKTAAGETYFLDAWTGEALPVTEEDWLAQTKLLDTAKSTTTNKTTALPGPYTLDAVRTNQAFDPYERMPWLTNAPLSRSQLAGLTEMLDKLSQIRYTAELFNSTVLYVLPAVGYHRWNDSRLFVAFDQSFPGTRYISFDHLNREGRFYR</sequence>
<reference evidence="2 3" key="1">
    <citation type="submission" date="2020-01" db="EMBL/GenBank/DDBJ databases">
        <title>Paenibacillus sp. nov., isolated from tomato rhizosphere.</title>
        <authorList>
            <person name="Weon H.-Y."/>
            <person name="Lee S.A."/>
        </authorList>
    </citation>
    <scope>NUCLEOTIDE SEQUENCE [LARGE SCALE GENOMIC DNA]</scope>
    <source>
        <strain evidence="2 3">12200R-189</strain>
    </source>
</reference>
<keyword evidence="3" id="KW-1185">Reference proteome</keyword>
<dbReference type="EMBL" id="CP048209">
    <property type="protein sequence ID" value="QHT61947.1"/>
    <property type="molecule type" value="Genomic_DNA"/>
</dbReference>
<dbReference type="Proteomes" id="UP000476064">
    <property type="component" value="Chromosome"/>
</dbReference>
<proteinExistence type="predicted"/>
<feature type="signal peptide" evidence="1">
    <location>
        <begin position="1"/>
        <end position="24"/>
    </location>
</feature>
<dbReference type="KEGG" id="plyc:GXP70_19480"/>
<dbReference type="AlphaFoldDB" id="A0A6C0FZ68"/>
<feature type="chain" id="PRO_5025428534" evidence="1">
    <location>
        <begin position="25"/>
        <end position="315"/>
    </location>
</feature>